<keyword evidence="4" id="KW-0671">Queuosine biosynthesis</keyword>
<dbReference type="InterPro" id="IPR003699">
    <property type="entry name" value="QueA"/>
</dbReference>
<dbReference type="InterPro" id="IPR042119">
    <property type="entry name" value="QueA_dom2"/>
</dbReference>
<evidence type="ECO:0000256" key="3">
    <source>
        <dbReference type="ARBA" id="ARBA00022691"/>
    </source>
</evidence>
<evidence type="ECO:0000313" key="6">
    <source>
        <dbReference type="Proteomes" id="UP000016660"/>
    </source>
</evidence>
<proteinExistence type="predicted"/>
<keyword evidence="6" id="KW-1185">Reference proteome</keyword>
<dbReference type="Gene3D" id="2.40.10.240">
    <property type="entry name" value="QueA-like"/>
    <property type="match status" value="1"/>
</dbReference>
<protein>
    <submittedName>
        <fullName evidence="5">S-adenosylmethionine:tRNA ribosyltransferase-isomerase</fullName>
    </submittedName>
</protein>
<dbReference type="EMBL" id="AWUY01000177">
    <property type="protein sequence ID" value="ERJ75295.1"/>
    <property type="molecule type" value="Genomic_DNA"/>
</dbReference>
<gene>
    <name evidence="5" type="ORF">HMPREF0653_01922</name>
</gene>
<evidence type="ECO:0000256" key="4">
    <source>
        <dbReference type="ARBA" id="ARBA00022785"/>
    </source>
</evidence>
<evidence type="ECO:0000313" key="5">
    <source>
        <dbReference type="EMBL" id="ERJ75295.1"/>
    </source>
</evidence>
<organism evidence="5 6">
    <name type="scientific">Prevotella disiens JCM 6334 = ATCC 29426</name>
    <dbReference type="NCBI Taxonomy" id="1235811"/>
    <lineage>
        <taxon>Bacteria</taxon>
        <taxon>Pseudomonadati</taxon>
        <taxon>Bacteroidota</taxon>
        <taxon>Bacteroidia</taxon>
        <taxon>Bacteroidales</taxon>
        <taxon>Prevotellaceae</taxon>
        <taxon>Prevotella</taxon>
    </lineage>
</organism>
<accession>A0ABP2Y644</accession>
<reference evidence="5 6" key="1">
    <citation type="submission" date="2013-06" db="EMBL/GenBank/DDBJ databases">
        <authorList>
            <person name="Weinstock G."/>
            <person name="Sodergren E."/>
            <person name="Lobos E.A."/>
            <person name="Fulton L."/>
            <person name="Fulton R."/>
            <person name="Courtney L."/>
            <person name="Fronick C."/>
            <person name="O'Laughlin M."/>
            <person name="Godfrey J."/>
            <person name="Wilson R.M."/>
            <person name="Miner T."/>
            <person name="Farmer C."/>
            <person name="Delehaunty K."/>
            <person name="Cordes M."/>
            <person name="Minx P."/>
            <person name="Tomlinson C."/>
            <person name="Chen J."/>
            <person name="Wollam A."/>
            <person name="Pepin K.H."/>
            <person name="Bhonagiri V."/>
            <person name="Zhang X."/>
            <person name="Warren W."/>
            <person name="Mitreva M."/>
            <person name="Mardis E.R."/>
            <person name="Wilson R.K."/>
        </authorList>
    </citation>
    <scope>NUCLEOTIDE SEQUENCE [LARGE SCALE GENOMIC DNA]</scope>
    <source>
        <strain evidence="5 6">ATCC 29426</strain>
    </source>
</reference>
<dbReference type="Pfam" id="PF02547">
    <property type="entry name" value="Queuosine_synth"/>
    <property type="match status" value="1"/>
</dbReference>
<keyword evidence="1" id="KW-0963">Cytoplasm</keyword>
<keyword evidence="3" id="KW-0949">S-adenosyl-L-methionine</keyword>
<dbReference type="PANTHER" id="PTHR30307">
    <property type="entry name" value="S-ADENOSYLMETHIONINE:TRNA RIBOSYLTRANSFERASE-ISOMERASE"/>
    <property type="match status" value="1"/>
</dbReference>
<evidence type="ECO:0000256" key="1">
    <source>
        <dbReference type="ARBA" id="ARBA00022490"/>
    </source>
</evidence>
<dbReference type="InterPro" id="IPR042118">
    <property type="entry name" value="QueA_dom1"/>
</dbReference>
<sequence>MFKIHKPMLDETKHIKISDYDYPLPDERIAKFPLNQRDQSKLLLYKHGEVSEDVFCNLPKYLPNGALMVFNNTKVIQARMHFRKETGALIEIFLMEPAQPTDYELMFQTNSECSWLCMIGNLKKWKEGELRRSFEINGNKLVLTASVDRSKASDLAGGTNHWVDFKWDNAKVSFAEILEAVGELPIPPYLNRETQESDKETYQTIYSKIKGSVAAPTAGLHFTDAVLEQLDKAGILRDELTLHVGAGTFKPVKSSEIEGHNMHTEYIVVHRHTLENLLSHDCSAIAVGTTSVRTLESLYYMGVKLERNANATEDDLHVNQWEPYAEDVTEDGFIKVNGQVVTVQRAIQNLLDYLKKDDLEALHSSTQIIIAPGFQYKIVKMLVTNFHQPQSTLLLLVSAFLHGDWHKVYDYALQHDFRFLSYGDSSLLIP</sequence>
<dbReference type="Proteomes" id="UP000016660">
    <property type="component" value="Unassembled WGS sequence"/>
</dbReference>
<comment type="caution">
    <text evidence="5">The sequence shown here is derived from an EMBL/GenBank/DDBJ whole genome shotgun (WGS) entry which is preliminary data.</text>
</comment>
<dbReference type="Gene3D" id="3.40.1780.10">
    <property type="entry name" value="QueA-like"/>
    <property type="match status" value="1"/>
</dbReference>
<keyword evidence="2" id="KW-0808">Transferase</keyword>
<dbReference type="SUPFAM" id="SSF111337">
    <property type="entry name" value="QueA-like"/>
    <property type="match status" value="1"/>
</dbReference>
<name>A0ABP2Y644_9BACT</name>
<dbReference type="InterPro" id="IPR036100">
    <property type="entry name" value="QueA_sf"/>
</dbReference>
<dbReference type="PANTHER" id="PTHR30307:SF0">
    <property type="entry name" value="S-ADENOSYLMETHIONINE:TRNA RIBOSYLTRANSFERASE-ISOMERASE"/>
    <property type="match status" value="1"/>
</dbReference>
<evidence type="ECO:0000256" key="2">
    <source>
        <dbReference type="ARBA" id="ARBA00022679"/>
    </source>
</evidence>